<evidence type="ECO:0000256" key="4">
    <source>
        <dbReference type="ARBA" id="ARBA00022658"/>
    </source>
</evidence>
<dbReference type="GO" id="GO:0046847">
    <property type="term" value="P:filopodium assembly"/>
    <property type="evidence" value="ECO:0007669"/>
    <property type="project" value="TreeGrafter"/>
</dbReference>
<dbReference type="Proteomes" id="UP000694425">
    <property type="component" value="Unplaced"/>
</dbReference>
<keyword evidence="13" id="KW-1185">Reference proteome</keyword>
<dbReference type="PANTHER" id="PTHR12673:SF14">
    <property type="entry name" value="FYVE, RHOGEF AND PH DOMAIN-CONTAINING PROTEIN 3"/>
    <property type="match status" value="1"/>
</dbReference>
<sequence>MLEKMHKLLEVYERLGGEEDIVNPANELIKEGPIQKLSAKNGTAQDRHLFLFNSMILYCVPKLRLMGQKFSVREKMDISGLQVEACWVLPSRTSLLMALVLWFLSQVIEATIERHKQNSQTFKAFSGSFGQEEDPSLPPDSPVSTSVLGTREGPGGGTRRDKEKQGCRSCGETFNSITKRKHRCKLCGAVICGKCSEFKAENGRQSRVCRECFLTQQAVPESPSPEAAPEELPLTHPSCLQNPESVDPQPSMLCSSLQVSDSGVVWSEVWATIPASEPLELVLHLSPLLQDGGPPRTIPLAGCTVSVLDPVERPDSRHVWRLQQAQQSLYLSTPSADLRQQWLEALSAAARGDPGLPASLFGAAAVAAGVSTGPPWETPQNPGEAWPCITWGRDLPLSPLASSRPYWSEKINAGGQ</sequence>
<dbReference type="Pfam" id="PF01363">
    <property type="entry name" value="FYVE"/>
    <property type="match status" value="1"/>
</dbReference>
<proteinExistence type="predicted"/>
<dbReference type="SUPFAM" id="SSF57903">
    <property type="entry name" value="FYVE/PHD zinc finger"/>
    <property type="match status" value="1"/>
</dbReference>
<dbReference type="Pfam" id="PF22697">
    <property type="entry name" value="SOS1_NGEF_PH"/>
    <property type="match status" value="1"/>
</dbReference>
<dbReference type="GO" id="GO:0005737">
    <property type="term" value="C:cytoplasm"/>
    <property type="evidence" value="ECO:0007669"/>
    <property type="project" value="UniProtKB-SubCell"/>
</dbReference>
<comment type="subcellular location">
    <subcellularLocation>
        <location evidence="1">Cytoplasm</location>
    </subcellularLocation>
</comment>
<dbReference type="InterPro" id="IPR017455">
    <property type="entry name" value="Znf_FYVE-rel"/>
</dbReference>
<organism evidence="12 13">
    <name type="scientific">Neovison vison</name>
    <name type="common">American mink</name>
    <name type="synonym">Mustela vison</name>
    <dbReference type="NCBI Taxonomy" id="452646"/>
    <lineage>
        <taxon>Eukaryota</taxon>
        <taxon>Metazoa</taxon>
        <taxon>Chordata</taxon>
        <taxon>Craniata</taxon>
        <taxon>Vertebrata</taxon>
        <taxon>Euteleostomi</taxon>
        <taxon>Mammalia</taxon>
        <taxon>Eutheria</taxon>
        <taxon>Laurasiatheria</taxon>
        <taxon>Carnivora</taxon>
        <taxon>Caniformia</taxon>
        <taxon>Musteloidea</taxon>
        <taxon>Mustelidae</taxon>
        <taxon>Mustelinae</taxon>
        <taxon>Neogale</taxon>
    </lineage>
</organism>
<feature type="domain" description="PH" evidence="10">
    <location>
        <begin position="297"/>
        <end position="351"/>
    </location>
</feature>
<dbReference type="SUPFAM" id="SSF50729">
    <property type="entry name" value="PH domain-like"/>
    <property type="match status" value="2"/>
</dbReference>
<evidence type="ECO:0000256" key="5">
    <source>
        <dbReference type="ARBA" id="ARBA00022723"/>
    </source>
</evidence>
<reference evidence="12" key="1">
    <citation type="submission" date="2025-08" db="UniProtKB">
        <authorList>
            <consortium name="Ensembl"/>
        </authorList>
    </citation>
    <scope>IDENTIFICATION</scope>
</reference>
<keyword evidence="4" id="KW-0344">Guanine-nucleotide releasing factor</keyword>
<feature type="region of interest" description="Disordered" evidence="9">
    <location>
        <begin position="127"/>
        <end position="164"/>
    </location>
</feature>
<evidence type="ECO:0000256" key="9">
    <source>
        <dbReference type="SAM" id="MobiDB-lite"/>
    </source>
</evidence>
<keyword evidence="7" id="KW-0862">Zinc</keyword>
<dbReference type="Gene3D" id="2.30.29.30">
    <property type="entry name" value="Pleckstrin-homology domain (PH domain)/Phosphotyrosine-binding domain (PTB)"/>
    <property type="match status" value="2"/>
</dbReference>
<keyword evidence="2" id="KW-0963">Cytoplasm</keyword>
<dbReference type="InterPro" id="IPR051092">
    <property type="entry name" value="FYVE_RhoGEF_PH"/>
</dbReference>
<protein>
    <submittedName>
        <fullName evidence="12">FYVE, RhoGEF and PH domain containing 3</fullName>
    </submittedName>
</protein>
<dbReference type="InterPro" id="IPR013083">
    <property type="entry name" value="Znf_RING/FYVE/PHD"/>
</dbReference>
<dbReference type="Gene3D" id="3.30.40.10">
    <property type="entry name" value="Zinc/RING finger domain, C3HC4 (zinc finger)"/>
    <property type="match status" value="1"/>
</dbReference>
<dbReference type="SMART" id="SM00064">
    <property type="entry name" value="FYVE"/>
    <property type="match status" value="1"/>
</dbReference>
<reference evidence="12" key="2">
    <citation type="submission" date="2025-09" db="UniProtKB">
        <authorList>
            <consortium name="Ensembl"/>
        </authorList>
    </citation>
    <scope>IDENTIFICATION</scope>
</reference>
<evidence type="ECO:0000313" key="13">
    <source>
        <dbReference type="Proteomes" id="UP000694425"/>
    </source>
</evidence>
<dbReference type="GO" id="GO:0005085">
    <property type="term" value="F:guanyl-nucleotide exchange factor activity"/>
    <property type="evidence" value="ECO:0007669"/>
    <property type="project" value="UniProtKB-KW"/>
</dbReference>
<accession>A0A8C7BIJ0</accession>
<feature type="domain" description="FYVE-type" evidence="11">
    <location>
        <begin position="161"/>
        <end position="217"/>
    </location>
</feature>
<evidence type="ECO:0000259" key="11">
    <source>
        <dbReference type="PROSITE" id="PS50178"/>
    </source>
</evidence>
<dbReference type="InterPro" id="IPR035941">
    <property type="entry name" value="FGD1-4_PH2"/>
</dbReference>
<dbReference type="AlphaFoldDB" id="A0A8C7BIJ0"/>
<evidence type="ECO:0000256" key="6">
    <source>
        <dbReference type="ARBA" id="ARBA00022771"/>
    </source>
</evidence>
<dbReference type="InterPro" id="IPR011011">
    <property type="entry name" value="Znf_FYVE_PHD"/>
</dbReference>
<dbReference type="CDD" id="cd15740">
    <property type="entry name" value="FYVE_FGD3"/>
    <property type="match status" value="1"/>
</dbReference>
<dbReference type="InterPro" id="IPR001849">
    <property type="entry name" value="PH_domain"/>
</dbReference>
<keyword evidence="5" id="KW-0479">Metal-binding</keyword>
<dbReference type="SMART" id="SM00233">
    <property type="entry name" value="PH"/>
    <property type="match status" value="2"/>
</dbReference>
<evidence type="ECO:0000256" key="1">
    <source>
        <dbReference type="ARBA" id="ARBA00004496"/>
    </source>
</evidence>
<name>A0A8C7BIJ0_NEOVI</name>
<keyword evidence="6 8" id="KW-0863">Zinc-finger</keyword>
<dbReference type="InterPro" id="IPR000306">
    <property type="entry name" value="Znf_FYVE"/>
</dbReference>
<evidence type="ECO:0000256" key="3">
    <source>
        <dbReference type="ARBA" id="ARBA00022553"/>
    </source>
</evidence>
<evidence type="ECO:0000256" key="2">
    <source>
        <dbReference type="ARBA" id="ARBA00022490"/>
    </source>
</evidence>
<dbReference type="GO" id="GO:0007010">
    <property type="term" value="P:cytoskeleton organization"/>
    <property type="evidence" value="ECO:0007669"/>
    <property type="project" value="TreeGrafter"/>
</dbReference>
<dbReference type="PROSITE" id="PS50003">
    <property type="entry name" value="PH_DOMAIN"/>
    <property type="match status" value="1"/>
</dbReference>
<evidence type="ECO:0000313" key="12">
    <source>
        <dbReference type="Ensembl" id="ENSNVIP00000021046.1"/>
    </source>
</evidence>
<dbReference type="CDD" id="cd13236">
    <property type="entry name" value="PH2_FGD1-4"/>
    <property type="match status" value="1"/>
</dbReference>
<evidence type="ECO:0000259" key="10">
    <source>
        <dbReference type="PROSITE" id="PS50003"/>
    </source>
</evidence>
<dbReference type="PANTHER" id="PTHR12673">
    <property type="entry name" value="FACIOGENITAL DYSPLASIA PROTEIN"/>
    <property type="match status" value="1"/>
</dbReference>
<dbReference type="GO" id="GO:0008270">
    <property type="term" value="F:zinc ion binding"/>
    <property type="evidence" value="ECO:0007669"/>
    <property type="project" value="UniProtKB-KW"/>
</dbReference>
<evidence type="ECO:0000256" key="7">
    <source>
        <dbReference type="ARBA" id="ARBA00022833"/>
    </source>
</evidence>
<dbReference type="InterPro" id="IPR055251">
    <property type="entry name" value="SOS1_NGEF_PH"/>
</dbReference>
<dbReference type="Ensembl" id="ENSNVIT00000024524.1">
    <property type="protein sequence ID" value="ENSNVIP00000021046.1"/>
    <property type="gene ID" value="ENSNVIG00000016328.1"/>
</dbReference>
<dbReference type="PROSITE" id="PS50178">
    <property type="entry name" value="ZF_FYVE"/>
    <property type="match status" value="1"/>
</dbReference>
<keyword evidence="3" id="KW-0597">Phosphoprotein</keyword>
<dbReference type="InterPro" id="IPR011993">
    <property type="entry name" value="PH-like_dom_sf"/>
</dbReference>
<evidence type="ECO:0000256" key="8">
    <source>
        <dbReference type="PROSITE-ProRule" id="PRU00091"/>
    </source>
</evidence>
<dbReference type="GeneTree" id="ENSGT00940000159597"/>
<dbReference type="Pfam" id="PF00169">
    <property type="entry name" value="PH"/>
    <property type="match status" value="1"/>
</dbReference>